<gene>
    <name evidence="5" type="ORF">P5673_011045</name>
</gene>
<dbReference type="AlphaFoldDB" id="A0AAD9V8F0"/>
<keyword evidence="2" id="KW-0406">Ion transport</keyword>
<dbReference type="GO" id="GO:0034703">
    <property type="term" value="C:cation channel complex"/>
    <property type="evidence" value="ECO:0007669"/>
    <property type="project" value="TreeGrafter"/>
</dbReference>
<keyword evidence="4" id="KW-1133">Transmembrane helix</keyword>
<feature type="transmembrane region" description="Helical" evidence="4">
    <location>
        <begin position="210"/>
        <end position="236"/>
    </location>
</feature>
<dbReference type="GO" id="GO:0051480">
    <property type="term" value="P:regulation of cytosolic calcium ion concentration"/>
    <property type="evidence" value="ECO:0007669"/>
    <property type="project" value="TreeGrafter"/>
</dbReference>
<dbReference type="GO" id="GO:0005886">
    <property type="term" value="C:plasma membrane"/>
    <property type="evidence" value="ECO:0007669"/>
    <property type="project" value="TreeGrafter"/>
</dbReference>
<accession>A0AAD9V8F0</accession>
<evidence type="ECO:0000313" key="6">
    <source>
        <dbReference type="Proteomes" id="UP001249851"/>
    </source>
</evidence>
<keyword evidence="4" id="KW-0472">Membrane</keyword>
<evidence type="ECO:0000313" key="5">
    <source>
        <dbReference type="EMBL" id="KAK2565128.1"/>
    </source>
</evidence>
<dbReference type="PANTHER" id="PTHR10117">
    <property type="entry name" value="TRANSIENT RECEPTOR POTENTIAL CHANNEL"/>
    <property type="match status" value="1"/>
</dbReference>
<dbReference type="PANTHER" id="PTHR10117:SF54">
    <property type="entry name" value="TRANSIENT RECEPTOR POTENTIAL-GAMMA PROTEIN"/>
    <property type="match status" value="1"/>
</dbReference>
<evidence type="ECO:0000256" key="1">
    <source>
        <dbReference type="ARBA" id="ARBA00022448"/>
    </source>
</evidence>
<proteinExistence type="predicted"/>
<comment type="caution">
    <text evidence="5">The sequence shown here is derived from an EMBL/GenBank/DDBJ whole genome shotgun (WGS) entry which is preliminary data.</text>
</comment>
<keyword evidence="4" id="KW-0812">Transmembrane</keyword>
<sequence length="356" mass="41218">MAESFEDSRLTHTAQETIVEMAARSNRSKAMGKLKFLDYFSYLRMQKKKGQEPEERQHERGQAEEDLENFIANKKDPTFSREWNVQKIERVVTAESFCSCRDPIDMAFKVNNTLKELADGSPENTGFLTKLAEQTEDFAVQLIDLVNDGKELVNTEDSGNVSTLQASMLSGLTDKAIVHSQKKFVAHPLLFKRLQMRWLLGLPEFFKRHLILLLPLIVIDTFLTPILLPIIAIAFYRDQKKCRLRMQKSKTQFGCEKVVSKHDNCLEKALDIYFAYFNTPFVIFVKDRVSQIVFIFLLCRVCVSTSSIEPRMEEYLIFIFFCGILLRSQSWLTVELIPIIVYWKLPITCMVSTLCY</sequence>
<keyword evidence="5" id="KW-0675">Receptor</keyword>
<evidence type="ECO:0000256" key="2">
    <source>
        <dbReference type="ARBA" id="ARBA00023065"/>
    </source>
</evidence>
<keyword evidence="6" id="KW-1185">Reference proteome</keyword>
<evidence type="ECO:0000256" key="3">
    <source>
        <dbReference type="ARBA" id="ARBA00023303"/>
    </source>
</evidence>
<dbReference type="GO" id="GO:0015279">
    <property type="term" value="F:store-operated calcium channel activity"/>
    <property type="evidence" value="ECO:0007669"/>
    <property type="project" value="TreeGrafter"/>
</dbReference>
<protein>
    <submittedName>
        <fullName evidence="5">Transient receptor potential-gamma protein</fullName>
    </submittedName>
</protein>
<reference evidence="5" key="1">
    <citation type="journal article" date="2023" name="G3 (Bethesda)">
        <title>Whole genome assembly and annotation of the endangered Caribbean coral Acropora cervicornis.</title>
        <authorList>
            <person name="Selwyn J.D."/>
            <person name="Vollmer S.V."/>
        </authorList>
    </citation>
    <scope>NUCLEOTIDE SEQUENCE</scope>
    <source>
        <strain evidence="5">K2</strain>
    </source>
</reference>
<dbReference type="GO" id="GO:0070679">
    <property type="term" value="F:inositol 1,4,5 trisphosphate binding"/>
    <property type="evidence" value="ECO:0007669"/>
    <property type="project" value="TreeGrafter"/>
</dbReference>
<dbReference type="EMBL" id="JARQWQ010000020">
    <property type="protein sequence ID" value="KAK2565128.1"/>
    <property type="molecule type" value="Genomic_DNA"/>
</dbReference>
<name>A0AAD9V8F0_ACRCE</name>
<reference evidence="5" key="2">
    <citation type="journal article" date="2023" name="Science">
        <title>Genomic signatures of disease resistance in endangered staghorn corals.</title>
        <authorList>
            <person name="Vollmer S.V."/>
            <person name="Selwyn J.D."/>
            <person name="Despard B.A."/>
            <person name="Roesel C.L."/>
        </authorList>
    </citation>
    <scope>NUCLEOTIDE SEQUENCE</scope>
    <source>
        <strain evidence="5">K2</strain>
    </source>
</reference>
<keyword evidence="1" id="KW-0813">Transport</keyword>
<organism evidence="5 6">
    <name type="scientific">Acropora cervicornis</name>
    <name type="common">Staghorn coral</name>
    <dbReference type="NCBI Taxonomy" id="6130"/>
    <lineage>
        <taxon>Eukaryota</taxon>
        <taxon>Metazoa</taxon>
        <taxon>Cnidaria</taxon>
        <taxon>Anthozoa</taxon>
        <taxon>Hexacorallia</taxon>
        <taxon>Scleractinia</taxon>
        <taxon>Astrocoeniina</taxon>
        <taxon>Acroporidae</taxon>
        <taxon>Acropora</taxon>
    </lineage>
</organism>
<keyword evidence="3" id="KW-0407">Ion channel</keyword>
<dbReference type="Proteomes" id="UP001249851">
    <property type="component" value="Unassembled WGS sequence"/>
</dbReference>
<dbReference type="InterPro" id="IPR002153">
    <property type="entry name" value="TRPC_channel"/>
</dbReference>
<evidence type="ECO:0000256" key="4">
    <source>
        <dbReference type="SAM" id="Phobius"/>
    </source>
</evidence>